<dbReference type="Gene3D" id="3.30.1340.30">
    <property type="match status" value="1"/>
</dbReference>
<feature type="region of interest" description="Disordered" evidence="1">
    <location>
        <begin position="132"/>
        <end position="151"/>
    </location>
</feature>
<feature type="compositionally biased region" description="Basic and acidic residues" evidence="1">
    <location>
        <begin position="293"/>
        <end position="306"/>
    </location>
</feature>
<keyword evidence="2" id="KW-0732">Signal</keyword>
<evidence type="ECO:0000256" key="1">
    <source>
        <dbReference type="SAM" id="MobiDB-lite"/>
    </source>
</evidence>
<evidence type="ECO:0000259" key="3">
    <source>
        <dbReference type="PROSITE" id="PS50914"/>
    </source>
</evidence>
<comment type="caution">
    <text evidence="4">The sequence shown here is derived from an EMBL/GenBank/DDBJ whole genome shotgun (WGS) entry which is preliminary data.</text>
</comment>
<feature type="compositionally biased region" description="Basic and acidic residues" evidence="1">
    <location>
        <begin position="253"/>
        <end position="264"/>
    </location>
</feature>
<feature type="domain" description="BON" evidence="3">
    <location>
        <begin position="340"/>
        <end position="407"/>
    </location>
</feature>
<dbReference type="PANTHER" id="PTHR34606:SF16">
    <property type="entry name" value="BON DOMAIN-CONTAINING PROTEIN"/>
    <property type="match status" value="1"/>
</dbReference>
<dbReference type="EMBL" id="JANUHB010000001">
    <property type="protein sequence ID" value="MCS0807536.1"/>
    <property type="molecule type" value="Genomic_DNA"/>
</dbReference>
<sequence length="407" mass="41335">MKTLIAALLATAAGSSHAFAPTAALNHDPATYRAVTQKAAAEYKAAAAKCNGMSGNDKDVCMAEAKAARARTESDALAKYNQTSESRTKARERVADAEYAVAKAKCGAMSGADKDSCLNNAKSTHTAALADAKSGRDVSASGASGSGGTVIAGTGNANASKAMEKCEQAGGDARTGCLVQTKPGPATAAARAGNEVAAHTENAAADTRDAAAVAADKTRSAASTAAEKTKELAQATVEKTKEVAHTVAQKTETALDRAGEKSREVASTAAQKTENTMERAGDKTRQAASTAAHKTENAMERAGEKTRDTAATVADKADGATDTAAANTREAGKKTAVAASDTAITTKVKASLFKEPDLKSLAIHVETEKGVVMLSGFVDSKAEADKAVKVAKEVDGVANVKSAIKVK</sequence>
<feature type="compositionally biased region" description="Basic and acidic residues" evidence="1">
    <location>
        <begin position="275"/>
        <end position="285"/>
    </location>
</feature>
<dbReference type="Pfam" id="PF04972">
    <property type="entry name" value="BON"/>
    <property type="match status" value="1"/>
</dbReference>
<proteinExistence type="predicted"/>
<dbReference type="Proteomes" id="UP001206126">
    <property type="component" value="Unassembled WGS sequence"/>
</dbReference>
<dbReference type="Gene3D" id="1.10.287.700">
    <property type="entry name" value="Helix hairpin bin"/>
    <property type="match status" value="1"/>
</dbReference>
<reference evidence="4 5" key="1">
    <citation type="submission" date="2022-08" db="EMBL/GenBank/DDBJ databases">
        <title>Reclassification of Massilia species as members of the genera Telluria, Duganella, Pseudoduganella, Mokoshia gen. nov. and Zemynaea gen. nov. using orthogonal and non-orthogonal genome-based approaches.</title>
        <authorList>
            <person name="Bowman J.P."/>
        </authorList>
    </citation>
    <scope>NUCLEOTIDE SEQUENCE [LARGE SCALE GENOMIC DNA]</scope>
    <source>
        <strain evidence="4 5">JCM 31605</strain>
    </source>
</reference>
<gene>
    <name evidence="4" type="ORF">NX774_06310</name>
</gene>
<protein>
    <submittedName>
        <fullName evidence="4">BON domain-containing protein</fullName>
    </submittedName>
</protein>
<evidence type="ECO:0000313" key="4">
    <source>
        <dbReference type="EMBL" id="MCS0807536.1"/>
    </source>
</evidence>
<feature type="signal peptide" evidence="2">
    <location>
        <begin position="1"/>
        <end position="18"/>
    </location>
</feature>
<evidence type="ECO:0000313" key="5">
    <source>
        <dbReference type="Proteomes" id="UP001206126"/>
    </source>
</evidence>
<dbReference type="InterPro" id="IPR007055">
    <property type="entry name" value="BON_dom"/>
</dbReference>
<organism evidence="4 5">
    <name type="scientific">Massilia agilis</name>
    <dbReference type="NCBI Taxonomy" id="1811226"/>
    <lineage>
        <taxon>Bacteria</taxon>
        <taxon>Pseudomonadati</taxon>
        <taxon>Pseudomonadota</taxon>
        <taxon>Betaproteobacteria</taxon>
        <taxon>Burkholderiales</taxon>
        <taxon>Oxalobacteraceae</taxon>
        <taxon>Telluria group</taxon>
        <taxon>Massilia</taxon>
    </lineage>
</organism>
<dbReference type="SMART" id="SM00749">
    <property type="entry name" value="BON"/>
    <property type="match status" value="1"/>
</dbReference>
<dbReference type="PROSITE" id="PS50914">
    <property type="entry name" value="BON"/>
    <property type="match status" value="1"/>
</dbReference>
<dbReference type="PANTHER" id="PTHR34606">
    <property type="entry name" value="BON DOMAIN-CONTAINING PROTEIN"/>
    <property type="match status" value="1"/>
</dbReference>
<feature type="chain" id="PRO_5046349661" evidence="2">
    <location>
        <begin position="19"/>
        <end position="407"/>
    </location>
</feature>
<dbReference type="InterPro" id="IPR014004">
    <property type="entry name" value="Transpt-assoc_nodulatn_dom_bac"/>
</dbReference>
<keyword evidence="5" id="KW-1185">Reference proteome</keyword>
<feature type="region of interest" description="Disordered" evidence="1">
    <location>
        <begin position="253"/>
        <end position="306"/>
    </location>
</feature>
<evidence type="ECO:0000256" key="2">
    <source>
        <dbReference type="SAM" id="SignalP"/>
    </source>
</evidence>
<dbReference type="InterPro" id="IPR051686">
    <property type="entry name" value="Lipoprotein_DolP"/>
</dbReference>
<name>A0ABT2D896_9BURK</name>
<dbReference type="RefSeq" id="WP_258821299.1">
    <property type="nucleotide sequence ID" value="NZ_JANUHB010000001.1"/>
</dbReference>
<accession>A0ABT2D896</accession>